<name>A0A9N9FU75_9GLOM</name>
<reference evidence="1" key="1">
    <citation type="submission" date="2021-06" db="EMBL/GenBank/DDBJ databases">
        <authorList>
            <person name="Kallberg Y."/>
            <person name="Tangrot J."/>
            <person name="Rosling A."/>
        </authorList>
    </citation>
    <scope>NUCLEOTIDE SEQUENCE</scope>
    <source>
        <strain evidence="1">AZ414A</strain>
    </source>
</reference>
<protein>
    <submittedName>
        <fullName evidence="1">9444_t:CDS:1</fullName>
    </submittedName>
</protein>
<dbReference type="EMBL" id="CAJVPK010000878">
    <property type="protein sequence ID" value="CAG8556455.1"/>
    <property type="molecule type" value="Genomic_DNA"/>
</dbReference>
<evidence type="ECO:0000313" key="1">
    <source>
        <dbReference type="EMBL" id="CAG8556455.1"/>
    </source>
</evidence>
<dbReference type="AlphaFoldDB" id="A0A9N9FU75"/>
<organism evidence="1 2">
    <name type="scientific">Diversispora eburnea</name>
    <dbReference type="NCBI Taxonomy" id="1213867"/>
    <lineage>
        <taxon>Eukaryota</taxon>
        <taxon>Fungi</taxon>
        <taxon>Fungi incertae sedis</taxon>
        <taxon>Mucoromycota</taxon>
        <taxon>Glomeromycotina</taxon>
        <taxon>Glomeromycetes</taxon>
        <taxon>Diversisporales</taxon>
        <taxon>Diversisporaceae</taxon>
        <taxon>Diversispora</taxon>
    </lineage>
</organism>
<keyword evidence="2" id="KW-1185">Reference proteome</keyword>
<dbReference type="Gene3D" id="3.30.200.20">
    <property type="entry name" value="Phosphorylase Kinase, domain 1"/>
    <property type="match status" value="1"/>
</dbReference>
<dbReference type="OrthoDB" id="5337378at2759"/>
<sequence length="238" mass="28086">MNCLKSFITFPYYYFFENSLLKSEQNFGEEFKPILPKDSLNNKRKLIQLEDKLKEFSPETERIDRIDRIGKVTSLSTLSTLPTITTHSDESKFDSPNNNFTPKKVKFSQTNMILTIHSELDWEGEFSTAYKVKEIKTKISYAVKKRKTPFKSHIERIENLEEVEIMWKLENHPNCIQLFSAWEQQAYNIKLGNLSQLRFSYKSREIILLSKSMVKFNPNERPNIQKVVNIVKEKKLCD</sequence>
<proteinExistence type="predicted"/>
<accession>A0A9N9FU75</accession>
<dbReference type="Proteomes" id="UP000789706">
    <property type="component" value="Unassembled WGS sequence"/>
</dbReference>
<gene>
    <name evidence="1" type="ORF">DEBURN_LOCUS7364</name>
</gene>
<comment type="caution">
    <text evidence="1">The sequence shown here is derived from an EMBL/GenBank/DDBJ whole genome shotgun (WGS) entry which is preliminary data.</text>
</comment>
<dbReference type="InterPro" id="IPR011009">
    <property type="entry name" value="Kinase-like_dom_sf"/>
</dbReference>
<dbReference type="SUPFAM" id="SSF56112">
    <property type="entry name" value="Protein kinase-like (PK-like)"/>
    <property type="match status" value="1"/>
</dbReference>
<evidence type="ECO:0000313" key="2">
    <source>
        <dbReference type="Proteomes" id="UP000789706"/>
    </source>
</evidence>